<keyword evidence="1" id="KW-0472">Membrane</keyword>
<gene>
    <name evidence="2" type="ORF">CHS0354_015008</name>
</gene>
<reference evidence="2" key="3">
    <citation type="submission" date="2023-05" db="EMBL/GenBank/DDBJ databases">
        <authorList>
            <person name="Smith C.H."/>
        </authorList>
    </citation>
    <scope>NUCLEOTIDE SEQUENCE</scope>
    <source>
        <strain evidence="2">CHS0354</strain>
        <tissue evidence="2">Mantle</tissue>
    </source>
</reference>
<dbReference type="Proteomes" id="UP001195483">
    <property type="component" value="Unassembled WGS sequence"/>
</dbReference>
<proteinExistence type="predicted"/>
<feature type="transmembrane region" description="Helical" evidence="1">
    <location>
        <begin position="6"/>
        <end position="32"/>
    </location>
</feature>
<dbReference type="AlphaFoldDB" id="A0AAE0VZ63"/>
<name>A0AAE0VZ63_9BIVA</name>
<evidence type="ECO:0000313" key="2">
    <source>
        <dbReference type="EMBL" id="KAK3594617.1"/>
    </source>
</evidence>
<comment type="caution">
    <text evidence="2">The sequence shown here is derived from an EMBL/GenBank/DDBJ whole genome shotgun (WGS) entry which is preliminary data.</text>
</comment>
<accession>A0AAE0VZ63</accession>
<keyword evidence="1" id="KW-0812">Transmembrane</keyword>
<reference evidence="2" key="2">
    <citation type="journal article" date="2021" name="Genome Biol. Evol.">
        <title>Developing a high-quality reference genome for a parasitic bivalve with doubly uniparental inheritance (Bivalvia: Unionida).</title>
        <authorList>
            <person name="Smith C.H."/>
        </authorList>
    </citation>
    <scope>NUCLEOTIDE SEQUENCE</scope>
    <source>
        <strain evidence="2">CHS0354</strain>
        <tissue evidence="2">Mantle</tissue>
    </source>
</reference>
<reference evidence="2" key="1">
    <citation type="journal article" date="2021" name="Genome Biol. Evol.">
        <title>A High-Quality Reference Genome for a Parasitic Bivalve with Doubly Uniparental Inheritance (Bivalvia: Unionida).</title>
        <authorList>
            <person name="Smith C.H."/>
        </authorList>
    </citation>
    <scope>NUCLEOTIDE SEQUENCE</scope>
    <source>
        <strain evidence="2">CHS0354</strain>
    </source>
</reference>
<organism evidence="2 3">
    <name type="scientific">Potamilus streckersoni</name>
    <dbReference type="NCBI Taxonomy" id="2493646"/>
    <lineage>
        <taxon>Eukaryota</taxon>
        <taxon>Metazoa</taxon>
        <taxon>Spiralia</taxon>
        <taxon>Lophotrochozoa</taxon>
        <taxon>Mollusca</taxon>
        <taxon>Bivalvia</taxon>
        <taxon>Autobranchia</taxon>
        <taxon>Heteroconchia</taxon>
        <taxon>Palaeoheterodonta</taxon>
        <taxon>Unionida</taxon>
        <taxon>Unionoidea</taxon>
        <taxon>Unionidae</taxon>
        <taxon>Ambleminae</taxon>
        <taxon>Lampsilini</taxon>
        <taxon>Potamilus</taxon>
    </lineage>
</organism>
<sequence>MWINKWYISCFFLAIVQVAMEVSIMLSAIILLRQDETVKWLPGSSRSRRQRQGHSTSSWIIQSVKQYPNERRSSLPKRESVRIIIATDRHIYSGLNVFTIDV</sequence>
<dbReference type="EMBL" id="JAEAOA010000933">
    <property type="protein sequence ID" value="KAK3594617.1"/>
    <property type="molecule type" value="Genomic_DNA"/>
</dbReference>
<evidence type="ECO:0000313" key="3">
    <source>
        <dbReference type="Proteomes" id="UP001195483"/>
    </source>
</evidence>
<keyword evidence="1" id="KW-1133">Transmembrane helix</keyword>
<evidence type="ECO:0000256" key="1">
    <source>
        <dbReference type="SAM" id="Phobius"/>
    </source>
</evidence>
<protein>
    <submittedName>
        <fullName evidence="2">Uncharacterized protein</fullName>
    </submittedName>
</protein>
<keyword evidence="3" id="KW-1185">Reference proteome</keyword>